<proteinExistence type="predicted"/>
<evidence type="ECO:0000313" key="3">
    <source>
        <dbReference type="Proteomes" id="UP000593571"/>
    </source>
</evidence>
<evidence type="ECO:0000256" key="1">
    <source>
        <dbReference type="SAM" id="MobiDB-lite"/>
    </source>
</evidence>
<gene>
    <name evidence="2" type="ORF">HJG63_011349</name>
</gene>
<dbReference type="AlphaFoldDB" id="A0A7J8H178"/>
<dbReference type="Proteomes" id="UP000593571">
    <property type="component" value="Unassembled WGS sequence"/>
</dbReference>
<feature type="region of interest" description="Disordered" evidence="1">
    <location>
        <begin position="1"/>
        <end position="31"/>
    </location>
</feature>
<protein>
    <submittedName>
        <fullName evidence="2">Uncharacterized protein</fullName>
    </submittedName>
</protein>
<feature type="compositionally biased region" description="Polar residues" evidence="1">
    <location>
        <begin position="12"/>
        <end position="21"/>
    </location>
</feature>
<dbReference type="EMBL" id="JACASE010000005">
    <property type="protein sequence ID" value="KAF6466016.1"/>
    <property type="molecule type" value="Genomic_DNA"/>
</dbReference>
<accession>A0A7J8H178</accession>
<organism evidence="2 3">
    <name type="scientific">Rousettus aegyptiacus</name>
    <name type="common">Egyptian fruit bat</name>
    <name type="synonym">Pteropus aegyptiacus</name>
    <dbReference type="NCBI Taxonomy" id="9407"/>
    <lineage>
        <taxon>Eukaryota</taxon>
        <taxon>Metazoa</taxon>
        <taxon>Chordata</taxon>
        <taxon>Craniata</taxon>
        <taxon>Vertebrata</taxon>
        <taxon>Euteleostomi</taxon>
        <taxon>Mammalia</taxon>
        <taxon>Eutheria</taxon>
        <taxon>Laurasiatheria</taxon>
        <taxon>Chiroptera</taxon>
        <taxon>Yinpterochiroptera</taxon>
        <taxon>Pteropodoidea</taxon>
        <taxon>Pteropodidae</taxon>
        <taxon>Rousettinae</taxon>
        <taxon>Rousettus</taxon>
    </lineage>
</organism>
<keyword evidence="3" id="KW-1185">Reference proteome</keyword>
<reference evidence="2 3" key="1">
    <citation type="journal article" date="2020" name="Nature">
        <title>Six reference-quality genomes reveal evolution of bat adaptations.</title>
        <authorList>
            <person name="Jebb D."/>
            <person name="Huang Z."/>
            <person name="Pippel M."/>
            <person name="Hughes G.M."/>
            <person name="Lavrichenko K."/>
            <person name="Devanna P."/>
            <person name="Winkler S."/>
            <person name="Jermiin L.S."/>
            <person name="Skirmuntt E.C."/>
            <person name="Katzourakis A."/>
            <person name="Burkitt-Gray L."/>
            <person name="Ray D.A."/>
            <person name="Sullivan K.A.M."/>
            <person name="Roscito J.G."/>
            <person name="Kirilenko B.M."/>
            <person name="Davalos L.M."/>
            <person name="Corthals A.P."/>
            <person name="Power M.L."/>
            <person name="Jones G."/>
            <person name="Ransome R.D."/>
            <person name="Dechmann D.K.N."/>
            <person name="Locatelli A.G."/>
            <person name="Puechmaille S.J."/>
            <person name="Fedrigo O."/>
            <person name="Jarvis E.D."/>
            <person name="Hiller M."/>
            <person name="Vernes S.C."/>
            <person name="Myers E.W."/>
            <person name="Teeling E.C."/>
        </authorList>
    </citation>
    <scope>NUCLEOTIDE SEQUENCE [LARGE SCALE GENOMIC DNA]</scope>
    <source>
        <strain evidence="2">MRouAeg1</strain>
        <tissue evidence="2">Muscle</tissue>
    </source>
</reference>
<evidence type="ECO:0000313" key="2">
    <source>
        <dbReference type="EMBL" id="KAF6466016.1"/>
    </source>
</evidence>
<sequence length="123" mass="13843">MSPCKPLVPTAHSRTGTGDQSEQVHPRENPLTDSAPLSGICCCHSLCLIQPLEPEQLHILTQSYLLPLQGAFLDFPVVIWLVHLDPRQFFFAAAPCFHHNFDLVARGMNRASIIYIIFFLNFL</sequence>
<comment type="caution">
    <text evidence="2">The sequence shown here is derived from an EMBL/GenBank/DDBJ whole genome shotgun (WGS) entry which is preliminary data.</text>
</comment>
<name>A0A7J8H178_ROUAE</name>